<dbReference type="SUPFAM" id="SSF51569">
    <property type="entry name" value="Aldolase"/>
    <property type="match status" value="1"/>
</dbReference>
<accession>A0A381UU11</accession>
<feature type="non-terminal residue" evidence="3">
    <location>
        <position position="157"/>
    </location>
</feature>
<dbReference type="GO" id="GO:0004419">
    <property type="term" value="F:hydroxymethylglutaryl-CoA lyase activity"/>
    <property type="evidence" value="ECO:0007669"/>
    <property type="project" value="TreeGrafter"/>
</dbReference>
<dbReference type="PANTHER" id="PTHR42738">
    <property type="entry name" value="HYDROXYMETHYLGLUTARYL-COA LYASE"/>
    <property type="match status" value="1"/>
</dbReference>
<sequence length="157" mass="17651">MSKIKIIECPRDAMQSIKEFIPTDLKVKYLQSLVDVGFDTIDIGSFVSSAVIPQLSDTAEVVSKINLSNNTKLLVIIANERGALKACEFSKISYLGYPFSISENFQMRNTNKTIKESEKLLITIQEICLNNKKDLVVYLSMCFGNPYGDPWSLEIVE</sequence>
<dbReference type="Gene3D" id="3.20.20.70">
    <property type="entry name" value="Aldolase class I"/>
    <property type="match status" value="1"/>
</dbReference>
<proteinExistence type="predicted"/>
<dbReference type="GO" id="GO:0046872">
    <property type="term" value="F:metal ion binding"/>
    <property type="evidence" value="ECO:0007669"/>
    <property type="project" value="UniProtKB-KW"/>
</dbReference>
<dbReference type="GO" id="GO:0006552">
    <property type="term" value="P:L-leucine catabolic process"/>
    <property type="evidence" value="ECO:0007669"/>
    <property type="project" value="TreeGrafter"/>
</dbReference>
<evidence type="ECO:0008006" key="4">
    <source>
        <dbReference type="Google" id="ProtNLM"/>
    </source>
</evidence>
<dbReference type="InterPro" id="IPR043594">
    <property type="entry name" value="HMGL"/>
</dbReference>
<organism evidence="3">
    <name type="scientific">marine metagenome</name>
    <dbReference type="NCBI Taxonomy" id="408172"/>
    <lineage>
        <taxon>unclassified sequences</taxon>
        <taxon>metagenomes</taxon>
        <taxon>ecological metagenomes</taxon>
    </lineage>
</organism>
<dbReference type="GO" id="GO:0046951">
    <property type="term" value="P:ketone body biosynthetic process"/>
    <property type="evidence" value="ECO:0007669"/>
    <property type="project" value="TreeGrafter"/>
</dbReference>
<dbReference type="InterPro" id="IPR013785">
    <property type="entry name" value="Aldolase_TIM"/>
</dbReference>
<protein>
    <recommendedName>
        <fullName evidence="4">Pyruvate carboxyltransferase domain-containing protein</fullName>
    </recommendedName>
</protein>
<evidence type="ECO:0000313" key="3">
    <source>
        <dbReference type="EMBL" id="SVA31434.1"/>
    </source>
</evidence>
<keyword evidence="2" id="KW-0456">Lyase</keyword>
<reference evidence="3" key="1">
    <citation type="submission" date="2018-05" db="EMBL/GenBank/DDBJ databases">
        <authorList>
            <person name="Lanie J.A."/>
            <person name="Ng W.-L."/>
            <person name="Kazmierczak K.M."/>
            <person name="Andrzejewski T.M."/>
            <person name="Davidsen T.M."/>
            <person name="Wayne K.J."/>
            <person name="Tettelin H."/>
            <person name="Glass J.I."/>
            <person name="Rusch D."/>
            <person name="Podicherti R."/>
            <person name="Tsui H.-C.T."/>
            <person name="Winkler M.E."/>
        </authorList>
    </citation>
    <scope>NUCLEOTIDE SEQUENCE</scope>
</reference>
<dbReference type="EMBL" id="UINC01007105">
    <property type="protein sequence ID" value="SVA31434.1"/>
    <property type="molecule type" value="Genomic_DNA"/>
</dbReference>
<dbReference type="PANTHER" id="PTHR42738:SF7">
    <property type="entry name" value="HYDROXYMETHYLGLUTARYL-COA LYASE"/>
    <property type="match status" value="1"/>
</dbReference>
<keyword evidence="1" id="KW-0479">Metal-binding</keyword>
<evidence type="ECO:0000256" key="2">
    <source>
        <dbReference type="ARBA" id="ARBA00023239"/>
    </source>
</evidence>
<dbReference type="AlphaFoldDB" id="A0A381UU11"/>
<name>A0A381UU11_9ZZZZ</name>
<evidence type="ECO:0000256" key="1">
    <source>
        <dbReference type="ARBA" id="ARBA00022723"/>
    </source>
</evidence>
<gene>
    <name evidence="3" type="ORF">METZ01_LOCUS84288</name>
</gene>